<evidence type="ECO:0000256" key="2">
    <source>
        <dbReference type="ARBA" id="ARBA00022448"/>
    </source>
</evidence>
<evidence type="ECO:0000313" key="8">
    <source>
        <dbReference type="EMBL" id="KRG14428.1"/>
    </source>
</evidence>
<dbReference type="Gene3D" id="1.20.1720.10">
    <property type="entry name" value="Multidrug resistance protein D"/>
    <property type="match status" value="1"/>
</dbReference>
<feature type="transmembrane region" description="Helical" evidence="6">
    <location>
        <begin position="77"/>
        <end position="94"/>
    </location>
</feature>
<dbReference type="PATRIC" id="fig|217031.4.peg.2056"/>
<accession>A0A0Q9Y0B2</accession>
<comment type="subcellular location">
    <subcellularLocation>
        <location evidence="1">Cell membrane</location>
        <topology evidence="1">Multi-pass membrane protein</topology>
    </subcellularLocation>
</comment>
<evidence type="ECO:0000256" key="5">
    <source>
        <dbReference type="ARBA" id="ARBA00023136"/>
    </source>
</evidence>
<evidence type="ECO:0000259" key="7">
    <source>
        <dbReference type="PROSITE" id="PS50850"/>
    </source>
</evidence>
<feature type="transmembrane region" description="Helical" evidence="6">
    <location>
        <begin position="227"/>
        <end position="245"/>
    </location>
</feature>
<keyword evidence="5 6" id="KW-0472">Membrane</keyword>
<feature type="transmembrane region" description="Helical" evidence="6">
    <location>
        <begin position="302"/>
        <end position="320"/>
    </location>
</feature>
<feature type="transmembrane region" description="Helical" evidence="6">
    <location>
        <begin position="266"/>
        <end position="290"/>
    </location>
</feature>
<sequence>MAIKQQKTWLFVLTIGLGTLLNPLNSSMISVALTRMQHEFALTFADASWLISVFYIASAAGQPVMGKLSDMFGPKKLFLAGLLLVACSAFLAPFSPNFPFLLGCRALMAIGSSTLFPSGMSMVRTHITDGQAKALATLSIFASIFASTSAAFGPSIGGFLIESWDWPSIFVVNFPFILAAFIMAIFILPNSSQSKIELGRIDFIGIALFIFTIIGLILFLLSLENKIHWWALGIFLLGALSFYQYEKRQKEPFIDLLSLKRNPTVSLIYLQFISINLVYYCYFFGFPTFLQQVHHYSERNTGLIMLALAGAGVIIAPLAGRMIDQHGHGSKRPLIVGATILFIGTALLLTLQENSSLLWLVIIMAVLGMSNGFNNISMQTALYEHVRPEDTGSASGLFQTSRYLGSILSSSLLGIAFNRHLDTQHLHNVALICLIFCLLVVILAIRLPSRQHRIHH</sequence>
<evidence type="ECO:0000256" key="4">
    <source>
        <dbReference type="ARBA" id="ARBA00022989"/>
    </source>
</evidence>
<dbReference type="InterPro" id="IPR011701">
    <property type="entry name" value="MFS"/>
</dbReference>
<protein>
    <recommendedName>
        <fullName evidence="7">Major facilitator superfamily (MFS) profile domain-containing protein</fullName>
    </recommendedName>
</protein>
<keyword evidence="2" id="KW-0813">Transport</keyword>
<comment type="caution">
    <text evidence="8">The sequence shown here is derived from an EMBL/GenBank/DDBJ whole genome shotgun (WGS) entry which is preliminary data.</text>
</comment>
<dbReference type="InterPro" id="IPR036259">
    <property type="entry name" value="MFS_trans_sf"/>
</dbReference>
<dbReference type="PANTHER" id="PTHR42718:SF9">
    <property type="entry name" value="MAJOR FACILITATOR SUPERFAMILY MULTIDRUG TRANSPORTER MFSC"/>
    <property type="match status" value="1"/>
</dbReference>
<dbReference type="PROSITE" id="PS50850">
    <property type="entry name" value="MFS"/>
    <property type="match status" value="1"/>
</dbReference>
<proteinExistence type="predicted"/>
<feature type="transmembrane region" description="Helical" evidence="6">
    <location>
        <begin position="357"/>
        <end position="376"/>
    </location>
</feature>
<dbReference type="AlphaFoldDB" id="A0A0Q9Y0B2"/>
<dbReference type="Proteomes" id="UP000053881">
    <property type="component" value="Unassembled WGS sequence"/>
</dbReference>
<reference evidence="8 9" key="1">
    <citation type="submission" date="2015-06" db="EMBL/GenBank/DDBJ databases">
        <title>Genome sequencing project of Bacillus galactosidilyticus PL133.</title>
        <authorList>
            <person name="Gaiero J."/>
            <person name="Nicol R."/>
            <person name="Habash M."/>
        </authorList>
    </citation>
    <scope>NUCLEOTIDE SEQUENCE [LARGE SCALE GENOMIC DNA]</scope>
    <source>
        <strain evidence="8 9">PL133</strain>
    </source>
</reference>
<evidence type="ECO:0000313" key="9">
    <source>
        <dbReference type="Proteomes" id="UP000053881"/>
    </source>
</evidence>
<feature type="transmembrane region" description="Helical" evidence="6">
    <location>
        <begin position="42"/>
        <end position="65"/>
    </location>
</feature>
<feature type="transmembrane region" description="Helical" evidence="6">
    <location>
        <begin position="135"/>
        <end position="161"/>
    </location>
</feature>
<feature type="transmembrane region" description="Helical" evidence="6">
    <location>
        <begin position="167"/>
        <end position="189"/>
    </location>
</feature>
<dbReference type="Gene3D" id="1.20.1250.20">
    <property type="entry name" value="MFS general substrate transporter like domains"/>
    <property type="match status" value="1"/>
</dbReference>
<name>A0A0Q9Y0B2_9BACI</name>
<dbReference type="GO" id="GO:0022857">
    <property type="term" value="F:transmembrane transporter activity"/>
    <property type="evidence" value="ECO:0007669"/>
    <property type="project" value="InterPro"/>
</dbReference>
<keyword evidence="4 6" id="KW-1133">Transmembrane helix</keyword>
<dbReference type="CDD" id="cd17321">
    <property type="entry name" value="MFS_MMR_MDR_like"/>
    <property type="match status" value="1"/>
</dbReference>
<organism evidence="8 9">
    <name type="scientific">Lederbergia galactosidilytica</name>
    <dbReference type="NCBI Taxonomy" id="217031"/>
    <lineage>
        <taxon>Bacteria</taxon>
        <taxon>Bacillati</taxon>
        <taxon>Bacillota</taxon>
        <taxon>Bacilli</taxon>
        <taxon>Bacillales</taxon>
        <taxon>Bacillaceae</taxon>
        <taxon>Lederbergia</taxon>
    </lineage>
</organism>
<feature type="domain" description="Major facilitator superfamily (MFS) profile" evidence="7">
    <location>
        <begin position="11"/>
        <end position="452"/>
    </location>
</feature>
<feature type="transmembrane region" description="Helical" evidence="6">
    <location>
        <begin position="332"/>
        <end position="351"/>
    </location>
</feature>
<dbReference type="EMBL" id="LGPB01000063">
    <property type="protein sequence ID" value="KRG14428.1"/>
    <property type="molecule type" value="Genomic_DNA"/>
</dbReference>
<evidence type="ECO:0000256" key="1">
    <source>
        <dbReference type="ARBA" id="ARBA00004651"/>
    </source>
</evidence>
<dbReference type="SUPFAM" id="SSF103473">
    <property type="entry name" value="MFS general substrate transporter"/>
    <property type="match status" value="1"/>
</dbReference>
<dbReference type="GO" id="GO:0005886">
    <property type="term" value="C:plasma membrane"/>
    <property type="evidence" value="ECO:0007669"/>
    <property type="project" value="UniProtKB-SubCell"/>
</dbReference>
<keyword evidence="3 6" id="KW-0812">Transmembrane</keyword>
<gene>
    <name evidence="8" type="ORF">ACA29_06150</name>
</gene>
<dbReference type="PANTHER" id="PTHR42718">
    <property type="entry name" value="MAJOR FACILITATOR SUPERFAMILY MULTIDRUG TRANSPORTER MFSC"/>
    <property type="match status" value="1"/>
</dbReference>
<feature type="transmembrane region" description="Helical" evidence="6">
    <location>
        <begin position="429"/>
        <end position="447"/>
    </location>
</feature>
<feature type="transmembrane region" description="Helical" evidence="6">
    <location>
        <begin position="201"/>
        <end position="221"/>
    </location>
</feature>
<evidence type="ECO:0000256" key="3">
    <source>
        <dbReference type="ARBA" id="ARBA00022692"/>
    </source>
</evidence>
<dbReference type="Pfam" id="PF07690">
    <property type="entry name" value="MFS_1"/>
    <property type="match status" value="1"/>
</dbReference>
<evidence type="ECO:0000256" key="6">
    <source>
        <dbReference type="SAM" id="Phobius"/>
    </source>
</evidence>
<dbReference type="InterPro" id="IPR020846">
    <property type="entry name" value="MFS_dom"/>
</dbReference>